<dbReference type="PANTHER" id="PTHR22911">
    <property type="entry name" value="ACYL-MALONYL CONDENSING ENZYME-RELATED"/>
    <property type="match status" value="1"/>
</dbReference>
<feature type="transmembrane region" description="Helical" evidence="1">
    <location>
        <begin position="112"/>
        <end position="130"/>
    </location>
</feature>
<reference evidence="4" key="1">
    <citation type="journal article" date="2019" name="Int. J. Syst. Evol. Microbiol.">
        <title>The Global Catalogue of Microorganisms (GCM) 10K type strain sequencing project: providing services to taxonomists for standard genome sequencing and annotation.</title>
        <authorList>
            <consortium name="The Broad Institute Genomics Platform"/>
            <consortium name="The Broad Institute Genome Sequencing Center for Infectious Disease"/>
            <person name="Wu L."/>
            <person name="Ma J."/>
        </authorList>
    </citation>
    <scope>NUCLEOTIDE SEQUENCE [LARGE SCALE GENOMIC DNA]</scope>
    <source>
        <strain evidence="4">KCTC 42182</strain>
    </source>
</reference>
<dbReference type="EMBL" id="JBHRYJ010000001">
    <property type="protein sequence ID" value="MFC3674439.1"/>
    <property type="molecule type" value="Genomic_DNA"/>
</dbReference>
<feature type="transmembrane region" description="Helical" evidence="1">
    <location>
        <begin position="137"/>
        <end position="156"/>
    </location>
</feature>
<feature type="transmembrane region" description="Helical" evidence="1">
    <location>
        <begin position="249"/>
        <end position="268"/>
    </location>
</feature>
<feature type="transmembrane region" description="Helical" evidence="1">
    <location>
        <begin position="88"/>
        <end position="106"/>
    </location>
</feature>
<sequence length="299" mass="31746">MAERSLASDAGMAFGAAQWQGIAFMLAGTALFTCNDALGKWMVASLSVGQILFVRSVSALVILAPLVWRAGPREVFVVAQPGRHLLRALLIVAEVSCFYLAVRHLPLADVMAVYQATPLIVTVLAIPLLGERVGWRRALAVGIGFIGVMLVLQPAAGGVFSTAALIALAGSLCYALMMIATRRLRAFSALTLIVYHTLAVGLAGLLALPWGWQPLDLQSALLLALMGVVATGAHMCVNQALRLAPAATVVPYTYTSMIWAILLGWVFFADRPTLAMLAGAGIIVASGLFVLHRERQIKS</sequence>
<organism evidence="3 4">
    <name type="scientific">Ferrovibrio xuzhouensis</name>
    <dbReference type="NCBI Taxonomy" id="1576914"/>
    <lineage>
        <taxon>Bacteria</taxon>
        <taxon>Pseudomonadati</taxon>
        <taxon>Pseudomonadota</taxon>
        <taxon>Alphaproteobacteria</taxon>
        <taxon>Rhodospirillales</taxon>
        <taxon>Rhodospirillaceae</taxon>
        <taxon>Ferrovibrio</taxon>
    </lineage>
</organism>
<keyword evidence="1" id="KW-0472">Membrane</keyword>
<dbReference type="PANTHER" id="PTHR22911:SF135">
    <property type="entry name" value="BLR4310 PROTEIN"/>
    <property type="match status" value="1"/>
</dbReference>
<name>A0ABV7VAF7_9PROT</name>
<feature type="transmembrane region" description="Helical" evidence="1">
    <location>
        <begin position="218"/>
        <end position="237"/>
    </location>
</feature>
<feature type="transmembrane region" description="Helical" evidence="1">
    <location>
        <begin position="192"/>
        <end position="212"/>
    </location>
</feature>
<dbReference type="SUPFAM" id="SSF103481">
    <property type="entry name" value="Multidrug resistance efflux transporter EmrE"/>
    <property type="match status" value="2"/>
</dbReference>
<accession>A0ABV7VAF7</accession>
<feature type="transmembrane region" description="Helical" evidence="1">
    <location>
        <begin position="274"/>
        <end position="291"/>
    </location>
</feature>
<feature type="transmembrane region" description="Helical" evidence="1">
    <location>
        <begin position="162"/>
        <end position="180"/>
    </location>
</feature>
<feature type="domain" description="EamA" evidence="2">
    <location>
        <begin position="20"/>
        <end position="152"/>
    </location>
</feature>
<dbReference type="InterPro" id="IPR037185">
    <property type="entry name" value="EmrE-like"/>
</dbReference>
<feature type="transmembrane region" description="Helical" evidence="1">
    <location>
        <begin position="44"/>
        <end position="68"/>
    </location>
</feature>
<dbReference type="Proteomes" id="UP001595711">
    <property type="component" value="Unassembled WGS sequence"/>
</dbReference>
<evidence type="ECO:0000313" key="4">
    <source>
        <dbReference type="Proteomes" id="UP001595711"/>
    </source>
</evidence>
<keyword evidence="1" id="KW-1133">Transmembrane helix</keyword>
<evidence type="ECO:0000313" key="3">
    <source>
        <dbReference type="EMBL" id="MFC3674439.1"/>
    </source>
</evidence>
<feature type="transmembrane region" description="Helical" evidence="1">
    <location>
        <begin position="12"/>
        <end position="32"/>
    </location>
</feature>
<dbReference type="InterPro" id="IPR000620">
    <property type="entry name" value="EamA_dom"/>
</dbReference>
<feature type="domain" description="EamA" evidence="2">
    <location>
        <begin position="163"/>
        <end position="290"/>
    </location>
</feature>
<dbReference type="Pfam" id="PF00892">
    <property type="entry name" value="EamA"/>
    <property type="match status" value="2"/>
</dbReference>
<protein>
    <submittedName>
        <fullName evidence="3">DMT family transporter</fullName>
    </submittedName>
</protein>
<keyword evidence="1" id="KW-0812">Transmembrane</keyword>
<evidence type="ECO:0000259" key="2">
    <source>
        <dbReference type="Pfam" id="PF00892"/>
    </source>
</evidence>
<proteinExistence type="predicted"/>
<gene>
    <name evidence="3" type="ORF">ACFOOQ_02725</name>
</gene>
<evidence type="ECO:0000256" key="1">
    <source>
        <dbReference type="SAM" id="Phobius"/>
    </source>
</evidence>
<dbReference type="RefSeq" id="WP_379721414.1">
    <property type="nucleotide sequence ID" value="NZ_JBHRYJ010000001.1"/>
</dbReference>
<dbReference type="Gene3D" id="1.10.3730.20">
    <property type="match status" value="1"/>
</dbReference>
<keyword evidence="4" id="KW-1185">Reference proteome</keyword>
<comment type="caution">
    <text evidence="3">The sequence shown here is derived from an EMBL/GenBank/DDBJ whole genome shotgun (WGS) entry which is preliminary data.</text>
</comment>